<dbReference type="InterPro" id="IPR018060">
    <property type="entry name" value="HTH_AraC"/>
</dbReference>
<keyword evidence="1" id="KW-0805">Transcription regulation</keyword>
<evidence type="ECO:0000313" key="5">
    <source>
        <dbReference type="EMBL" id="RFM26893.1"/>
    </source>
</evidence>
<dbReference type="GO" id="GO:0043565">
    <property type="term" value="F:sequence-specific DNA binding"/>
    <property type="evidence" value="ECO:0007669"/>
    <property type="project" value="InterPro"/>
</dbReference>
<keyword evidence="2" id="KW-0238">DNA-binding</keyword>
<protein>
    <submittedName>
        <fullName evidence="5">AraC family transcriptional regulator</fullName>
    </submittedName>
</protein>
<dbReference type="PANTHER" id="PTHR43280">
    <property type="entry name" value="ARAC-FAMILY TRANSCRIPTIONAL REGULATOR"/>
    <property type="match status" value="1"/>
</dbReference>
<dbReference type="Proteomes" id="UP000261284">
    <property type="component" value="Unassembled WGS sequence"/>
</dbReference>
<dbReference type="Pfam" id="PF12833">
    <property type="entry name" value="HTH_18"/>
    <property type="match status" value="1"/>
</dbReference>
<dbReference type="PANTHER" id="PTHR43280:SF27">
    <property type="entry name" value="TRANSCRIPTIONAL REGULATOR MTLR"/>
    <property type="match status" value="1"/>
</dbReference>
<dbReference type="SUPFAM" id="SSF46689">
    <property type="entry name" value="Homeodomain-like"/>
    <property type="match status" value="2"/>
</dbReference>
<dbReference type="PROSITE" id="PS00041">
    <property type="entry name" value="HTH_ARAC_FAMILY_1"/>
    <property type="match status" value="1"/>
</dbReference>
<dbReference type="Gene3D" id="1.10.10.60">
    <property type="entry name" value="Homeodomain-like"/>
    <property type="match status" value="2"/>
</dbReference>
<dbReference type="OrthoDB" id="745435at2"/>
<dbReference type="EMBL" id="QTJU01000007">
    <property type="protein sequence ID" value="RFM26893.1"/>
    <property type="molecule type" value="Genomic_DNA"/>
</dbReference>
<keyword evidence="3" id="KW-0804">Transcription</keyword>
<evidence type="ECO:0000256" key="2">
    <source>
        <dbReference type="ARBA" id="ARBA00023125"/>
    </source>
</evidence>
<accession>A0A3E1NG02</accession>
<dbReference type="SMART" id="SM00342">
    <property type="entry name" value="HTH_ARAC"/>
    <property type="match status" value="1"/>
</dbReference>
<dbReference type="AlphaFoldDB" id="A0A3E1NG02"/>
<evidence type="ECO:0000259" key="4">
    <source>
        <dbReference type="PROSITE" id="PS01124"/>
    </source>
</evidence>
<gene>
    <name evidence="5" type="ORF">DXN05_18060</name>
</gene>
<dbReference type="PROSITE" id="PS01124">
    <property type="entry name" value="HTH_ARAC_FAMILY_2"/>
    <property type="match status" value="1"/>
</dbReference>
<evidence type="ECO:0000256" key="1">
    <source>
        <dbReference type="ARBA" id="ARBA00023015"/>
    </source>
</evidence>
<dbReference type="RefSeq" id="WP_116848677.1">
    <property type="nucleotide sequence ID" value="NZ_QTJU01000007.1"/>
</dbReference>
<proteinExistence type="predicted"/>
<comment type="caution">
    <text evidence="5">The sequence shown here is derived from an EMBL/GenBank/DDBJ whole genome shotgun (WGS) entry which is preliminary data.</text>
</comment>
<evidence type="ECO:0000313" key="6">
    <source>
        <dbReference type="Proteomes" id="UP000261284"/>
    </source>
</evidence>
<feature type="domain" description="HTH araC/xylS-type" evidence="4">
    <location>
        <begin position="187"/>
        <end position="285"/>
    </location>
</feature>
<dbReference type="GO" id="GO:0003700">
    <property type="term" value="F:DNA-binding transcription factor activity"/>
    <property type="evidence" value="ECO:0007669"/>
    <property type="project" value="InterPro"/>
</dbReference>
<sequence length="290" mass="33582">MKAQLIDVPFENKHTIQLKKVDKFYLDNPFHFHHLCELVWIEQSYGKRIVGDHIDNFLEGDLVLMSPNLPHIWQNDPIFLHRKKGFRSKATVIYFPADFILNLSDEPMIVHPIQDLVGNASRGLKFYGATREKVTSLLIDIGKVQGLTKIIIFLKVIELLAQSKEFEFLASERFKNVYDAKDTSRIAAVYKYMMQNFHNPISLERVAALCNMSPTAFCRFFKSRTQKSFVQVLNELRIGHACKLLQNNDYSIADACYESGYNNLTNFNKFFKQLKGKTPSEFRKNISTTL</sequence>
<reference evidence="5 6" key="1">
    <citation type="submission" date="2018-08" db="EMBL/GenBank/DDBJ databases">
        <title>Chitinophagaceae sp. K23C18032701, a novel bacterium isolated from forest soil.</title>
        <authorList>
            <person name="Wang C."/>
        </authorList>
    </citation>
    <scope>NUCLEOTIDE SEQUENCE [LARGE SCALE GENOMIC DNA]</scope>
    <source>
        <strain evidence="5 6">K23C18032701</strain>
    </source>
</reference>
<dbReference type="InterPro" id="IPR018062">
    <property type="entry name" value="HTH_AraC-typ_CS"/>
</dbReference>
<evidence type="ECO:0000256" key="3">
    <source>
        <dbReference type="ARBA" id="ARBA00023163"/>
    </source>
</evidence>
<dbReference type="InterPro" id="IPR009057">
    <property type="entry name" value="Homeodomain-like_sf"/>
</dbReference>
<name>A0A3E1NG02_9BACT</name>
<keyword evidence="6" id="KW-1185">Reference proteome</keyword>
<organism evidence="5 6">
    <name type="scientific">Deminuibacter soli</name>
    <dbReference type="NCBI Taxonomy" id="2291815"/>
    <lineage>
        <taxon>Bacteria</taxon>
        <taxon>Pseudomonadati</taxon>
        <taxon>Bacteroidota</taxon>
        <taxon>Chitinophagia</taxon>
        <taxon>Chitinophagales</taxon>
        <taxon>Chitinophagaceae</taxon>
        <taxon>Deminuibacter</taxon>
    </lineage>
</organism>